<reference evidence="6" key="1">
    <citation type="submission" date="2016-11" db="EMBL/GenBank/DDBJ databases">
        <authorList>
            <person name="Varghese N."/>
            <person name="Submissions S."/>
        </authorList>
    </citation>
    <scope>NUCLEOTIDE SEQUENCE [LARGE SCALE GENOMIC DNA]</scope>
    <source>
        <strain evidence="6">DSM 18095</strain>
    </source>
</reference>
<evidence type="ECO:0000256" key="1">
    <source>
        <dbReference type="ARBA" id="ARBA00022603"/>
    </source>
</evidence>
<keyword evidence="6" id="KW-1185">Reference proteome</keyword>
<keyword evidence="1 5" id="KW-0489">Methyltransferase</keyword>
<organism evidence="5 6">
    <name type="scientific">Tissierella praeacuta DSM 18095</name>
    <dbReference type="NCBI Taxonomy" id="1123404"/>
    <lineage>
        <taxon>Bacteria</taxon>
        <taxon>Bacillati</taxon>
        <taxon>Bacillota</taxon>
        <taxon>Tissierellia</taxon>
        <taxon>Tissierellales</taxon>
        <taxon>Tissierellaceae</taxon>
        <taxon>Tissierella</taxon>
    </lineage>
</organism>
<sequence length="415" mass="47964">MELLQQQLNYREGSLDFKEFKQNGIHGVAKYPAMMVAPMQEKVLNDILKVEKSIENILDPFHGSGTTLVVGKKLLLETIGIDINPLANLLTDVKLTGIDRSVIKTKNSILEQRLNENYMLHDFRNIKKWFRGDIIEDLSKIKTAISKEEDYITRRYYWLCFSNIIYKYKNSRKSTFKLHVKKEEDIKLIINNVIEDFILEINERFKDLPNYNYNVSHRLITKDVREACSEIKKESIDLICTSPPYGDNATTVTYGQFSILSLLWIDKKDLDIPHPDILTTFSKIDYLSLGGKSNTILEWDILSLNQVLNCVSESKQNKIKSFFQDYFEALIAIIGTLKKKGILMLTLGNRTVDGEIISLDKITQEFLEKYGFALITDVKRNIHNKRMPSRVSNLKGRGSVKSMSQETILVFRKEQ</sequence>
<dbReference type="SUPFAM" id="SSF53335">
    <property type="entry name" value="S-adenosyl-L-methionine-dependent methyltransferases"/>
    <property type="match status" value="2"/>
</dbReference>
<feature type="domain" description="DNA methylase N-4/N-6" evidence="4">
    <location>
        <begin position="50"/>
        <end position="85"/>
    </location>
</feature>
<evidence type="ECO:0000313" key="6">
    <source>
        <dbReference type="Proteomes" id="UP000184114"/>
    </source>
</evidence>
<accession>A0A1M4X8V5</accession>
<protein>
    <submittedName>
        <fullName evidence="5">Site-specific DNA-methyltransferase (Cytosine-N4-specific)</fullName>
    </submittedName>
</protein>
<dbReference type="AlphaFoldDB" id="A0A1M4X8V5"/>
<evidence type="ECO:0000256" key="3">
    <source>
        <dbReference type="ARBA" id="ARBA00022747"/>
    </source>
</evidence>
<dbReference type="STRING" id="1123404.SAMN02745784_02160"/>
<dbReference type="Proteomes" id="UP000184114">
    <property type="component" value="Unassembled WGS sequence"/>
</dbReference>
<dbReference type="InterPro" id="IPR029063">
    <property type="entry name" value="SAM-dependent_MTases_sf"/>
</dbReference>
<dbReference type="Pfam" id="PF01555">
    <property type="entry name" value="N6_N4_Mtase"/>
    <property type="match status" value="1"/>
</dbReference>
<evidence type="ECO:0000259" key="4">
    <source>
        <dbReference type="Pfam" id="PF01555"/>
    </source>
</evidence>
<keyword evidence="2 5" id="KW-0808">Transferase</keyword>
<dbReference type="GO" id="GO:0032259">
    <property type="term" value="P:methylation"/>
    <property type="evidence" value="ECO:0007669"/>
    <property type="project" value="UniProtKB-KW"/>
</dbReference>
<dbReference type="EMBL" id="FQTY01000010">
    <property type="protein sequence ID" value="SHE89938.1"/>
    <property type="molecule type" value="Genomic_DNA"/>
</dbReference>
<dbReference type="GO" id="GO:0003677">
    <property type="term" value="F:DNA binding"/>
    <property type="evidence" value="ECO:0007669"/>
    <property type="project" value="InterPro"/>
</dbReference>
<evidence type="ECO:0000256" key="2">
    <source>
        <dbReference type="ARBA" id="ARBA00022679"/>
    </source>
</evidence>
<name>A0A1M4X8V5_9FIRM</name>
<dbReference type="GO" id="GO:0009307">
    <property type="term" value="P:DNA restriction-modification system"/>
    <property type="evidence" value="ECO:0007669"/>
    <property type="project" value="UniProtKB-KW"/>
</dbReference>
<dbReference type="RefSeq" id="WP_072976239.1">
    <property type="nucleotide sequence ID" value="NZ_FQTY01000010.1"/>
</dbReference>
<proteinExistence type="predicted"/>
<dbReference type="InterPro" id="IPR002941">
    <property type="entry name" value="DNA_methylase_N4/N6"/>
</dbReference>
<dbReference type="Gene3D" id="3.40.50.150">
    <property type="entry name" value="Vaccinia Virus protein VP39"/>
    <property type="match status" value="2"/>
</dbReference>
<evidence type="ECO:0000313" key="5">
    <source>
        <dbReference type="EMBL" id="SHE89938.1"/>
    </source>
</evidence>
<dbReference type="GO" id="GO:0008170">
    <property type="term" value="F:N-methyltransferase activity"/>
    <property type="evidence" value="ECO:0007669"/>
    <property type="project" value="InterPro"/>
</dbReference>
<dbReference type="GeneID" id="90995541"/>
<gene>
    <name evidence="5" type="ORF">SAMN02745784_02160</name>
</gene>
<keyword evidence="3" id="KW-0680">Restriction system</keyword>